<organism evidence="1 2">
    <name type="scientific">Candidatus Nitrosocosmicus arcticus</name>
    <dbReference type="NCBI Taxonomy" id="2035267"/>
    <lineage>
        <taxon>Archaea</taxon>
        <taxon>Nitrososphaerota</taxon>
        <taxon>Nitrososphaeria</taxon>
        <taxon>Nitrososphaerales</taxon>
        <taxon>Nitrososphaeraceae</taxon>
        <taxon>Candidatus Nitrosocosmicus</taxon>
    </lineage>
</organism>
<evidence type="ECO:0000313" key="1">
    <source>
        <dbReference type="EMBL" id="TVP40668.1"/>
    </source>
</evidence>
<name>A0A557SVN4_9ARCH</name>
<protein>
    <submittedName>
        <fullName evidence="1">Uncharacterized protein</fullName>
    </submittedName>
</protein>
<sequence length="58" mass="6556">MFEKQCKFVTPSHVHLHVSSTGWFGPKASDAPLNNFGNKADEDIARLIPNRKGKQKNY</sequence>
<comment type="caution">
    <text evidence="1">The sequence shown here is derived from an EMBL/GenBank/DDBJ whole genome shotgun (WGS) entry which is preliminary data.</text>
</comment>
<evidence type="ECO:0000313" key="2">
    <source>
        <dbReference type="Proteomes" id="UP000315289"/>
    </source>
</evidence>
<proteinExistence type="predicted"/>
<dbReference type="Proteomes" id="UP000315289">
    <property type="component" value="Unassembled WGS sequence"/>
</dbReference>
<accession>A0A557SVN4</accession>
<dbReference type="EMBL" id="VOAH01000006">
    <property type="protein sequence ID" value="TVP40668.1"/>
    <property type="molecule type" value="Genomic_DNA"/>
</dbReference>
<reference evidence="1 2" key="1">
    <citation type="journal article" date="2019" name="Front. Microbiol.">
        <title>Ammonia Oxidation by the Arctic Terrestrial Thaumarchaeote Candidatus Nitrosocosmicus arcticus Is Stimulated by Increasing Temperatures.</title>
        <authorList>
            <person name="Alves R.J.E."/>
            <person name="Kerou M."/>
            <person name="Zappe A."/>
            <person name="Bittner R."/>
            <person name="Abby S.S."/>
            <person name="Schmidt H.A."/>
            <person name="Pfeifer K."/>
            <person name="Schleper C."/>
        </authorList>
    </citation>
    <scope>NUCLEOTIDE SEQUENCE [LARGE SCALE GENOMIC DNA]</scope>
    <source>
        <strain evidence="1 2">Kfb</strain>
    </source>
</reference>
<keyword evidence="2" id="KW-1185">Reference proteome</keyword>
<dbReference type="AlphaFoldDB" id="A0A557SVN4"/>
<gene>
    <name evidence="1" type="ORF">NARC_60055</name>
</gene>